<evidence type="ECO:0000256" key="5">
    <source>
        <dbReference type="ARBA" id="ARBA00022906"/>
    </source>
</evidence>
<sequence>MGSHSVDNSDEKTKLLSQHPAEDSEEDSEKKLVKASVLCFIFMVVELVGGYLSGSLAVMSDAAHLLSDLAGFAISLIAVRVGKIPGDSGMSYGYARSEVIGALVSTVFIWLLAIVLSYFAVQRLFHPEAVNGPMMFLLGFIGLAVNFVLGVVLGAESILHGGHGHGSHDSHDNHDNHDDHDASDVESGEPHEHGGGLAALRGIFFGENFANVNVRAAYVHVLGDLVQNIGVMIAAAIIWINPSWQFMDPICTIQFAFLVVWTTMGVAKDSINVLMEGTPNGLNMAKIYDSLIKVEGVVGVADLHVWSLTIGQPAMSVHLNTFLKDQHPVLKGAQKALNDKFGVIHATIQVNCTTGECCQRDEYGGTMCVREATMS</sequence>
<dbReference type="InterPro" id="IPR027470">
    <property type="entry name" value="Cation_efflux_CTD"/>
</dbReference>
<dbReference type="Pfam" id="PF01545">
    <property type="entry name" value="Cation_efflux"/>
    <property type="match status" value="1"/>
</dbReference>
<accession>A0A7S0BSU3</accession>
<dbReference type="AlphaFoldDB" id="A0A7S0BSU3"/>
<evidence type="ECO:0000256" key="4">
    <source>
        <dbReference type="ARBA" id="ARBA00022692"/>
    </source>
</evidence>
<evidence type="ECO:0000256" key="10">
    <source>
        <dbReference type="SAM" id="Phobius"/>
    </source>
</evidence>
<keyword evidence="5" id="KW-0864">Zinc transport</keyword>
<feature type="transmembrane region" description="Helical" evidence="10">
    <location>
        <begin position="246"/>
        <end position="267"/>
    </location>
</feature>
<dbReference type="InterPro" id="IPR050681">
    <property type="entry name" value="CDF/SLC30A"/>
</dbReference>
<dbReference type="InterPro" id="IPR027469">
    <property type="entry name" value="Cation_efflux_TMD_sf"/>
</dbReference>
<evidence type="ECO:0000256" key="8">
    <source>
        <dbReference type="ARBA" id="ARBA00023136"/>
    </source>
</evidence>
<evidence type="ECO:0000256" key="6">
    <source>
        <dbReference type="ARBA" id="ARBA00022989"/>
    </source>
</evidence>
<feature type="domain" description="Cation efflux protein transmembrane" evidence="11">
    <location>
        <begin position="35"/>
        <end position="275"/>
    </location>
</feature>
<organism evidence="13">
    <name type="scientific">Rhodosorus marinus</name>
    <dbReference type="NCBI Taxonomy" id="101924"/>
    <lineage>
        <taxon>Eukaryota</taxon>
        <taxon>Rhodophyta</taxon>
        <taxon>Stylonematophyceae</taxon>
        <taxon>Stylonematales</taxon>
        <taxon>Stylonemataceae</taxon>
        <taxon>Rhodosorus</taxon>
    </lineage>
</organism>
<evidence type="ECO:0008006" key="14">
    <source>
        <dbReference type="Google" id="ProtNLM"/>
    </source>
</evidence>
<reference evidence="13" key="1">
    <citation type="submission" date="2021-01" db="EMBL/GenBank/DDBJ databases">
        <authorList>
            <person name="Corre E."/>
            <person name="Pelletier E."/>
            <person name="Niang G."/>
            <person name="Scheremetjew M."/>
            <person name="Finn R."/>
            <person name="Kale V."/>
            <person name="Holt S."/>
            <person name="Cochrane G."/>
            <person name="Meng A."/>
            <person name="Brown T."/>
            <person name="Cohen L."/>
        </authorList>
    </citation>
    <scope>NUCLEOTIDE SEQUENCE</scope>
    <source>
        <strain evidence="13">UTEX LB 2760</strain>
    </source>
</reference>
<evidence type="ECO:0000256" key="2">
    <source>
        <dbReference type="ARBA" id="ARBA00008873"/>
    </source>
</evidence>
<feature type="transmembrane region" description="Helical" evidence="10">
    <location>
        <begin position="217"/>
        <end position="240"/>
    </location>
</feature>
<evidence type="ECO:0000256" key="1">
    <source>
        <dbReference type="ARBA" id="ARBA00004141"/>
    </source>
</evidence>
<keyword evidence="4 10" id="KW-0812">Transmembrane</keyword>
<dbReference type="NCBIfam" id="TIGR01297">
    <property type="entry name" value="CDF"/>
    <property type="match status" value="1"/>
</dbReference>
<dbReference type="Pfam" id="PF16916">
    <property type="entry name" value="ZT_dimer"/>
    <property type="match status" value="1"/>
</dbReference>
<dbReference type="Gene3D" id="1.20.1510.10">
    <property type="entry name" value="Cation efflux protein transmembrane domain"/>
    <property type="match status" value="1"/>
</dbReference>
<feature type="domain" description="Cation efflux protein cytoplasmic" evidence="12">
    <location>
        <begin position="280"/>
        <end position="351"/>
    </location>
</feature>
<dbReference type="InterPro" id="IPR036837">
    <property type="entry name" value="Cation_efflux_CTD_sf"/>
</dbReference>
<keyword evidence="8 10" id="KW-0472">Membrane</keyword>
<keyword evidence="7" id="KW-0406">Ion transport</keyword>
<gene>
    <name evidence="13" type="ORF">RMAR0315_LOCUS11559</name>
</gene>
<keyword evidence="6 10" id="KW-1133">Transmembrane helix</keyword>
<evidence type="ECO:0000256" key="9">
    <source>
        <dbReference type="SAM" id="MobiDB-lite"/>
    </source>
</evidence>
<comment type="similarity">
    <text evidence="2">Belongs to the cation diffusion facilitator (CDF) transporter (TC 2.A.4) family. SLC30A subfamily.</text>
</comment>
<dbReference type="GO" id="GO:0005886">
    <property type="term" value="C:plasma membrane"/>
    <property type="evidence" value="ECO:0007669"/>
    <property type="project" value="TreeGrafter"/>
</dbReference>
<feature type="transmembrane region" description="Helical" evidence="10">
    <location>
        <begin position="37"/>
        <end position="56"/>
    </location>
</feature>
<dbReference type="EMBL" id="HBEK01021201">
    <property type="protein sequence ID" value="CAD8401555.1"/>
    <property type="molecule type" value="Transcribed_RNA"/>
</dbReference>
<keyword evidence="3" id="KW-0813">Transport</keyword>
<dbReference type="InterPro" id="IPR002524">
    <property type="entry name" value="Cation_efflux"/>
</dbReference>
<keyword evidence="5" id="KW-0862">Zinc</keyword>
<comment type="subcellular location">
    <subcellularLocation>
        <location evidence="1">Membrane</location>
        <topology evidence="1">Multi-pass membrane protein</topology>
    </subcellularLocation>
</comment>
<evidence type="ECO:0000256" key="3">
    <source>
        <dbReference type="ARBA" id="ARBA00022448"/>
    </source>
</evidence>
<dbReference type="InterPro" id="IPR058533">
    <property type="entry name" value="Cation_efflux_TM"/>
</dbReference>
<feature type="region of interest" description="Disordered" evidence="9">
    <location>
        <begin position="1"/>
        <end position="27"/>
    </location>
</feature>
<evidence type="ECO:0000256" key="7">
    <source>
        <dbReference type="ARBA" id="ARBA00023065"/>
    </source>
</evidence>
<feature type="transmembrane region" description="Helical" evidence="10">
    <location>
        <begin position="99"/>
        <end position="121"/>
    </location>
</feature>
<dbReference type="GO" id="GO:0005385">
    <property type="term" value="F:zinc ion transmembrane transporter activity"/>
    <property type="evidence" value="ECO:0007669"/>
    <property type="project" value="TreeGrafter"/>
</dbReference>
<dbReference type="SUPFAM" id="SSF160240">
    <property type="entry name" value="Cation efflux protein cytoplasmic domain-like"/>
    <property type="match status" value="1"/>
</dbReference>
<dbReference type="SUPFAM" id="SSF161111">
    <property type="entry name" value="Cation efflux protein transmembrane domain-like"/>
    <property type="match status" value="1"/>
</dbReference>
<feature type="region of interest" description="Disordered" evidence="9">
    <location>
        <begin position="164"/>
        <end position="193"/>
    </location>
</feature>
<evidence type="ECO:0000259" key="12">
    <source>
        <dbReference type="Pfam" id="PF16916"/>
    </source>
</evidence>
<name>A0A7S0BSU3_9RHOD</name>
<dbReference type="PANTHER" id="PTHR11562">
    <property type="entry name" value="CATION EFFLUX PROTEIN/ ZINC TRANSPORTER"/>
    <property type="match status" value="1"/>
</dbReference>
<feature type="transmembrane region" description="Helical" evidence="10">
    <location>
        <begin position="133"/>
        <end position="155"/>
    </location>
</feature>
<protein>
    <recommendedName>
        <fullName evidence="14">Cation efflux protein cytoplasmic domain-containing protein</fullName>
    </recommendedName>
</protein>
<evidence type="ECO:0000313" key="13">
    <source>
        <dbReference type="EMBL" id="CAD8401555.1"/>
    </source>
</evidence>
<feature type="compositionally biased region" description="Basic and acidic residues" evidence="9">
    <location>
        <begin position="166"/>
        <end position="193"/>
    </location>
</feature>
<evidence type="ECO:0000259" key="11">
    <source>
        <dbReference type="Pfam" id="PF01545"/>
    </source>
</evidence>
<proteinExistence type="inferred from homology"/>
<dbReference type="PANTHER" id="PTHR11562:SF17">
    <property type="entry name" value="RE54080P-RELATED"/>
    <property type="match status" value="1"/>
</dbReference>